<evidence type="ECO:0000256" key="3">
    <source>
        <dbReference type="ARBA" id="ARBA00022729"/>
    </source>
</evidence>
<evidence type="ECO:0000256" key="1">
    <source>
        <dbReference type="ARBA" id="ARBA00004479"/>
    </source>
</evidence>
<organism evidence="13 14">
    <name type="scientific">Eremothecium sinecaudum</name>
    <dbReference type="NCBI Taxonomy" id="45286"/>
    <lineage>
        <taxon>Eukaryota</taxon>
        <taxon>Fungi</taxon>
        <taxon>Dikarya</taxon>
        <taxon>Ascomycota</taxon>
        <taxon>Saccharomycotina</taxon>
        <taxon>Saccharomycetes</taxon>
        <taxon>Saccharomycetales</taxon>
        <taxon>Saccharomycetaceae</taxon>
        <taxon>Eremothecium</taxon>
    </lineage>
</organism>
<keyword evidence="14" id="KW-1185">Reference proteome</keyword>
<protein>
    <recommendedName>
        <fullName evidence="9">Maintenance of telomere capping protein 6</fullName>
    </recommendedName>
</protein>
<evidence type="ECO:0000256" key="7">
    <source>
        <dbReference type="ARBA" id="ARBA00037703"/>
    </source>
</evidence>
<dbReference type="AlphaFoldDB" id="A0A109UW28"/>
<evidence type="ECO:0000313" key="13">
    <source>
        <dbReference type="EMBL" id="AMD18641.1"/>
    </source>
</evidence>
<dbReference type="Proteomes" id="UP000243052">
    <property type="component" value="Chromosome ii"/>
</dbReference>
<comment type="similarity">
    <text evidence="8">Belongs to the MTC6 family.</text>
</comment>
<name>A0A109UW28_9SACH</name>
<keyword evidence="6" id="KW-0325">Glycoprotein</keyword>
<feature type="transmembrane region" description="Helical" evidence="10">
    <location>
        <begin position="449"/>
        <end position="470"/>
    </location>
</feature>
<evidence type="ECO:0000256" key="10">
    <source>
        <dbReference type="SAM" id="Phobius"/>
    </source>
</evidence>
<dbReference type="OrthoDB" id="5573651at2759"/>
<dbReference type="SUPFAM" id="SSF56436">
    <property type="entry name" value="C-type lectin-like"/>
    <property type="match status" value="1"/>
</dbReference>
<evidence type="ECO:0000256" key="2">
    <source>
        <dbReference type="ARBA" id="ARBA00022692"/>
    </source>
</evidence>
<reference evidence="13 14" key="1">
    <citation type="submission" date="2016-01" db="EMBL/GenBank/DDBJ databases">
        <title>Genome sequence of the yeast Holleya sinecauda.</title>
        <authorList>
            <person name="Dietrich F.S."/>
        </authorList>
    </citation>
    <scope>NUCLEOTIDE SEQUENCE [LARGE SCALE GENOMIC DNA]</scope>
    <source>
        <strain evidence="13 14">ATCC 58844</strain>
    </source>
</reference>
<feature type="chain" id="PRO_5007141014" description="Maintenance of telomere capping protein 6" evidence="11">
    <location>
        <begin position="17"/>
        <end position="498"/>
    </location>
</feature>
<dbReference type="InterPro" id="IPR051008">
    <property type="entry name" value="Telomere_Capping_Maintenance"/>
</dbReference>
<accession>A0A109UW28</accession>
<evidence type="ECO:0000256" key="5">
    <source>
        <dbReference type="ARBA" id="ARBA00023136"/>
    </source>
</evidence>
<dbReference type="Gene3D" id="3.10.100.10">
    <property type="entry name" value="Mannose-Binding Protein A, subunit A"/>
    <property type="match status" value="1"/>
</dbReference>
<feature type="domain" description="MTC6 partial TIM-barrel" evidence="12">
    <location>
        <begin position="26"/>
        <end position="299"/>
    </location>
</feature>
<dbReference type="PANTHER" id="PTHR35518">
    <property type="entry name" value="MAINTENANCE OF TELOMOERE CAPPING"/>
    <property type="match status" value="1"/>
</dbReference>
<evidence type="ECO:0000259" key="12">
    <source>
        <dbReference type="Pfam" id="PF25506"/>
    </source>
</evidence>
<evidence type="ECO:0000256" key="9">
    <source>
        <dbReference type="ARBA" id="ARBA00039865"/>
    </source>
</evidence>
<dbReference type="RefSeq" id="XP_017985637.1">
    <property type="nucleotide sequence ID" value="XM_018130267.1"/>
</dbReference>
<evidence type="ECO:0000256" key="6">
    <source>
        <dbReference type="ARBA" id="ARBA00023180"/>
    </source>
</evidence>
<feature type="signal peptide" evidence="11">
    <location>
        <begin position="1"/>
        <end position="16"/>
    </location>
</feature>
<dbReference type="Pfam" id="PF25506">
    <property type="entry name" value="TIM-barrel_MTC6"/>
    <property type="match status" value="1"/>
</dbReference>
<dbReference type="EMBL" id="CP014242">
    <property type="protein sequence ID" value="AMD18641.1"/>
    <property type="molecule type" value="Genomic_DNA"/>
</dbReference>
<sequence>MVRNTWALLFLCFVLAQECLCDQWSSLTEDTALGIWSQRDVMSNITIDQVPVVGLDLGTSIFSGAVNNSNELMLLEKVLDSGVQAFIIDLTFNNSTNRWDVANTTHSLHTFVNVLERYLIRTNTNIHVNMWVLLLRFPEGAPTTADEHGQVAMLENELGGIGSFIYEVSDLRRENNVGSNVTTLSVGQLNWPTLHDFLYVRKKRVVVMLQDQELGNQTNRIFGSSVLHFTSGNSTAVCPFTTQSDLINQSGHSWRFLHADYETRGIKEYLRCGYSPIIRNRYNSGNISQLVPIIGAATYWSWDNHLPYLHEEDTQKGKPYAAHRCTLFRYNASSQSGSWVIADCNQKRPYICKSETSPYEWFKADQAGNHSTYFELGRFAPCPSNHTFSLPETPLQQRSLEKYLSDNSSPDIELWIDLNSVQILNCWVTGGPDTLCPYHKKPLGTFTEMMVPACILFAVFMVIIITLDLIRVPIQDNRRSWKRVINNYSKSETDGIPS</sequence>
<dbReference type="InterPro" id="IPR016186">
    <property type="entry name" value="C-type_lectin-like/link_sf"/>
</dbReference>
<proteinExistence type="inferred from homology"/>
<evidence type="ECO:0000256" key="4">
    <source>
        <dbReference type="ARBA" id="ARBA00022989"/>
    </source>
</evidence>
<dbReference type="STRING" id="45286.A0A109UW28"/>
<comment type="subcellular location">
    <subcellularLocation>
        <location evidence="1">Membrane</location>
        <topology evidence="1">Single-pass type I membrane protein</topology>
    </subcellularLocation>
</comment>
<dbReference type="InterPro" id="IPR016187">
    <property type="entry name" value="CTDL_fold"/>
</dbReference>
<keyword evidence="4 10" id="KW-1133">Transmembrane helix</keyword>
<dbReference type="InterPro" id="IPR057530">
    <property type="entry name" value="TIM-barrel_MTC6"/>
</dbReference>
<evidence type="ECO:0000256" key="11">
    <source>
        <dbReference type="SAM" id="SignalP"/>
    </source>
</evidence>
<evidence type="ECO:0000256" key="8">
    <source>
        <dbReference type="ARBA" id="ARBA00038159"/>
    </source>
</evidence>
<dbReference type="GeneID" id="28721785"/>
<keyword evidence="3 11" id="KW-0732">Signal</keyword>
<gene>
    <name evidence="13" type="ORF">AW171_hschr2150</name>
</gene>
<keyword evidence="2 10" id="KW-0812">Transmembrane</keyword>
<dbReference type="GO" id="GO:0016020">
    <property type="term" value="C:membrane"/>
    <property type="evidence" value="ECO:0007669"/>
    <property type="project" value="UniProtKB-SubCell"/>
</dbReference>
<comment type="function">
    <text evidence="7">May be involved in telomere capping.</text>
</comment>
<keyword evidence="5 10" id="KW-0472">Membrane</keyword>
<dbReference type="PANTHER" id="PTHR35518:SF2">
    <property type="entry name" value="MAINTENANCE OF TELOMERE CAPPING PROTEIN 6"/>
    <property type="match status" value="1"/>
</dbReference>
<evidence type="ECO:0000313" key="14">
    <source>
        <dbReference type="Proteomes" id="UP000243052"/>
    </source>
</evidence>